<dbReference type="Proteomes" id="UP000038802">
    <property type="component" value="Unassembled WGS sequence"/>
</dbReference>
<proteinExistence type="predicted"/>
<reference evidence="1" key="3">
    <citation type="submission" date="2015-03" db="EMBL/GenBank/DDBJ databases">
        <authorList>
            <person name="Murphy D."/>
        </authorList>
    </citation>
    <scope>NUCLEOTIDE SEQUENCE [LARGE SCALE GENOMIC DNA]</scope>
    <source>
        <strain evidence="1">K00500041</strain>
    </source>
</reference>
<name>A0A0U0UTV2_MYCTX</name>
<evidence type="ECO:0000313" key="3">
    <source>
        <dbReference type="Proteomes" id="UP000038802"/>
    </source>
</evidence>
<organism evidence="1 3">
    <name type="scientific">Mycobacterium tuberculosis</name>
    <dbReference type="NCBI Taxonomy" id="1773"/>
    <lineage>
        <taxon>Bacteria</taxon>
        <taxon>Bacillati</taxon>
        <taxon>Actinomycetota</taxon>
        <taxon>Actinomycetes</taxon>
        <taxon>Mycobacteriales</taxon>
        <taxon>Mycobacteriaceae</taxon>
        <taxon>Mycobacterium</taxon>
        <taxon>Mycobacterium tuberculosis complex</taxon>
    </lineage>
</organism>
<evidence type="ECO:0000313" key="4">
    <source>
        <dbReference type="Proteomes" id="UP000039021"/>
    </source>
</evidence>
<dbReference type="AlphaFoldDB" id="A0A0U0UTV2"/>
<reference evidence="2" key="2">
    <citation type="submission" date="2015-03" db="EMBL/GenBank/DDBJ databases">
        <authorList>
            <consortium name="Pathogen Informatics"/>
            <person name="Murphy D."/>
        </authorList>
    </citation>
    <scope>NUCLEOTIDE SEQUENCE</scope>
    <source>
        <strain evidence="2">N09902308</strain>
    </source>
</reference>
<dbReference type="EMBL" id="CSBK01004610">
    <property type="protein sequence ID" value="CPC04409.1"/>
    <property type="molecule type" value="Genomic_DNA"/>
</dbReference>
<reference evidence="3 4" key="1">
    <citation type="submission" date="2015-03" db="EMBL/GenBank/DDBJ databases">
        <authorList>
            <consortium name="Pathogen Informatics"/>
        </authorList>
    </citation>
    <scope>NUCLEOTIDE SEQUENCE [LARGE SCALE GENOMIC DNA]</scope>
    <source>
        <strain evidence="3">K00500041</strain>
        <strain evidence="4">N09902308</strain>
    </source>
</reference>
<dbReference type="Proteomes" id="UP000039021">
    <property type="component" value="Unassembled WGS sequence"/>
</dbReference>
<evidence type="ECO:0000313" key="2">
    <source>
        <dbReference type="EMBL" id="CPC04409.1"/>
    </source>
</evidence>
<gene>
    <name evidence="1" type="ORF">ERS007703_04707</name>
    <name evidence="2" type="ORF">ERS007739_05536</name>
</gene>
<accession>A0A0U0UTV2</accession>
<dbReference type="EMBL" id="CSAE01000902">
    <property type="protein sequence ID" value="COX06467.1"/>
    <property type="molecule type" value="Genomic_DNA"/>
</dbReference>
<evidence type="ECO:0000313" key="1">
    <source>
        <dbReference type="EMBL" id="COX06467.1"/>
    </source>
</evidence>
<sequence>MTSLIPDFCSTGKVSPPAPTKTNLVFNLRFSPVRRLHMVTVQLPSDCRERLRTSCPNNAVVPFCTQ</sequence>
<protein>
    <submittedName>
        <fullName evidence="1">Uncharacterized protein</fullName>
    </submittedName>
</protein>